<accession>A0A6B4JKB1</accession>
<comment type="catalytic activity">
    <reaction evidence="7">
        <text>a 2'-deoxyadenosine in DNA + S-adenosyl-L-methionine = an N(6)-methyl-2'-deoxyadenosine in DNA + S-adenosyl-L-homocysteine + H(+)</text>
        <dbReference type="Rhea" id="RHEA:15197"/>
        <dbReference type="Rhea" id="RHEA-COMP:12418"/>
        <dbReference type="Rhea" id="RHEA-COMP:12419"/>
        <dbReference type="ChEBI" id="CHEBI:15378"/>
        <dbReference type="ChEBI" id="CHEBI:57856"/>
        <dbReference type="ChEBI" id="CHEBI:59789"/>
        <dbReference type="ChEBI" id="CHEBI:90615"/>
        <dbReference type="ChEBI" id="CHEBI:90616"/>
        <dbReference type="EC" id="2.1.1.72"/>
    </reaction>
</comment>
<evidence type="ECO:0000256" key="5">
    <source>
        <dbReference type="ARBA" id="ARBA00022747"/>
    </source>
</evidence>
<dbReference type="Proteomes" id="UP000486903">
    <property type="component" value="Unassembled WGS sequence"/>
</dbReference>
<dbReference type="InterPro" id="IPR050953">
    <property type="entry name" value="N4_N6_ade-DNA_methylase"/>
</dbReference>
<evidence type="ECO:0000256" key="7">
    <source>
        <dbReference type="ARBA" id="ARBA00047942"/>
    </source>
</evidence>
<evidence type="ECO:0000256" key="6">
    <source>
        <dbReference type="ARBA" id="ARBA00023125"/>
    </source>
</evidence>
<dbReference type="InterPro" id="IPR029063">
    <property type="entry name" value="SAM-dependent_MTases_sf"/>
</dbReference>
<dbReference type="PRINTS" id="PR00507">
    <property type="entry name" value="N12N6MTFRASE"/>
</dbReference>
<dbReference type="AlphaFoldDB" id="A0A6B4JKB1"/>
<dbReference type="InterPro" id="IPR011639">
    <property type="entry name" value="MethylTrfase_TaqI-like_dom"/>
</dbReference>
<dbReference type="GO" id="GO:0003677">
    <property type="term" value="F:DNA binding"/>
    <property type="evidence" value="ECO:0007669"/>
    <property type="project" value="UniProtKB-KW"/>
</dbReference>
<name>A0A6B4JKB1_CLOBO</name>
<keyword evidence="5" id="KW-0680">Restriction system</keyword>
<comment type="caution">
    <text evidence="9">The sequence shown here is derived from an EMBL/GenBank/DDBJ whole genome shotgun (WGS) entry which is preliminary data.</text>
</comment>
<dbReference type="InterPro" id="IPR002052">
    <property type="entry name" value="DNA_methylase_N6_adenine_CS"/>
</dbReference>
<evidence type="ECO:0000259" key="8">
    <source>
        <dbReference type="Pfam" id="PF07669"/>
    </source>
</evidence>
<evidence type="ECO:0000256" key="4">
    <source>
        <dbReference type="ARBA" id="ARBA00022691"/>
    </source>
</evidence>
<dbReference type="RefSeq" id="WP_003372365.1">
    <property type="nucleotide sequence ID" value="NZ_JACBBA010000001.1"/>
</dbReference>
<dbReference type="PROSITE" id="PS00092">
    <property type="entry name" value="N6_MTASE"/>
    <property type="match status" value="1"/>
</dbReference>
<feature type="domain" description="Type II methyltransferase M.TaqI-like" evidence="8">
    <location>
        <begin position="95"/>
        <end position="235"/>
    </location>
</feature>
<dbReference type="Gene3D" id="3.40.50.150">
    <property type="entry name" value="Vaccinia Virus protein VP39"/>
    <property type="match status" value="1"/>
</dbReference>
<dbReference type="GO" id="GO:0009307">
    <property type="term" value="P:DNA restriction-modification system"/>
    <property type="evidence" value="ECO:0007669"/>
    <property type="project" value="UniProtKB-KW"/>
</dbReference>
<reference evidence="9 10" key="1">
    <citation type="submission" date="2019-04" db="EMBL/GenBank/DDBJ databases">
        <title>Genome sequencing of Clostridium botulinum Groups I-IV and Clostridium butyricum.</title>
        <authorList>
            <person name="Brunt J."/>
            <person name="Van Vliet A.H.M."/>
            <person name="Stringer S.C."/>
            <person name="Carter A.T."/>
            <person name="Peck M.W."/>
        </authorList>
    </citation>
    <scope>NUCLEOTIDE SEQUENCE [LARGE SCALE GENOMIC DNA]</scope>
    <source>
        <strain evidence="9 10">BL81</strain>
    </source>
</reference>
<dbReference type="PANTHER" id="PTHR33841:SF6">
    <property type="entry name" value="TYPE II METHYLTRANSFERASE M.HINDII"/>
    <property type="match status" value="1"/>
</dbReference>
<organism evidence="9 10">
    <name type="scientific">Clostridium botulinum</name>
    <dbReference type="NCBI Taxonomy" id="1491"/>
    <lineage>
        <taxon>Bacteria</taxon>
        <taxon>Bacillati</taxon>
        <taxon>Bacillota</taxon>
        <taxon>Clostridia</taxon>
        <taxon>Eubacteriales</taxon>
        <taxon>Clostridiaceae</taxon>
        <taxon>Clostridium</taxon>
    </lineage>
</organism>
<keyword evidence="4" id="KW-0949">S-adenosyl-L-methionine</keyword>
<sequence>MEQKCTNEESISNSIKKLFLNCEGIIDNINKGRYAQFHTPWNIACYMSKMFNQSKCSTIRILDPGSGFGILTAAFINNILLVNENKIKKIIITMYEIDEKVIPKLNYNMNIITHICNKKGIQIKYVIHNKNFISTFSSLEKNNNYNYVIVNPPYKKLKTKSEEKQILKKLGLDSTNYYSAFVSLAKRLLIKNGELVAITPRSFCNGEYFNGFRKDLLYDMSFDKIHLFESRNEVFKNDEVLQESIIYHCIKNKSNGKKNVQISYSYDESFNNIIRKQCKIEDVILPNDDKFIIRILKHNEEDEISKKINLLDLTLDQLGISVSTGPVVDFRELDKSLLKNYERGTIPIIFSEHIGFNYIEWPKLNVKKYNYIMPNNTNKNKLRNKGVYLLIKRITSKEDKRRIVSAICNVSGYKYITFDNKVNYYHINKSGISYNIAKGLNIYLSSTIVDIYFRTLSGNTQVNASDLKSLKYPSETQILELAKHYSYVKGSQRRIDNLVNRILFTNINDKEIVSSAI</sequence>
<proteinExistence type="predicted"/>
<evidence type="ECO:0000313" key="10">
    <source>
        <dbReference type="Proteomes" id="UP000486903"/>
    </source>
</evidence>
<evidence type="ECO:0000313" key="9">
    <source>
        <dbReference type="EMBL" id="NFV25031.1"/>
    </source>
</evidence>
<dbReference type="Pfam" id="PF07669">
    <property type="entry name" value="Eco57I"/>
    <property type="match status" value="1"/>
</dbReference>
<dbReference type="GO" id="GO:0032259">
    <property type="term" value="P:methylation"/>
    <property type="evidence" value="ECO:0007669"/>
    <property type="project" value="UniProtKB-KW"/>
</dbReference>
<dbReference type="EMBL" id="SXFB01000001">
    <property type="protein sequence ID" value="NFV25031.1"/>
    <property type="molecule type" value="Genomic_DNA"/>
</dbReference>
<keyword evidence="6" id="KW-0238">DNA-binding</keyword>
<dbReference type="PANTHER" id="PTHR33841">
    <property type="entry name" value="DNA METHYLTRANSFERASE YEEA-RELATED"/>
    <property type="match status" value="1"/>
</dbReference>
<gene>
    <name evidence="9" type="ORF">FDG31_02430</name>
</gene>
<keyword evidence="2" id="KW-0489">Methyltransferase</keyword>
<evidence type="ECO:0000256" key="1">
    <source>
        <dbReference type="ARBA" id="ARBA00011900"/>
    </source>
</evidence>
<dbReference type="EC" id="2.1.1.72" evidence="1"/>
<evidence type="ECO:0000256" key="3">
    <source>
        <dbReference type="ARBA" id="ARBA00022679"/>
    </source>
</evidence>
<protein>
    <recommendedName>
        <fullName evidence="1">site-specific DNA-methyltransferase (adenine-specific)</fullName>
        <ecNumber evidence="1">2.1.1.72</ecNumber>
    </recommendedName>
</protein>
<dbReference type="SUPFAM" id="SSF53335">
    <property type="entry name" value="S-adenosyl-L-methionine-dependent methyltransferases"/>
    <property type="match status" value="1"/>
</dbReference>
<dbReference type="GO" id="GO:0009007">
    <property type="term" value="F:site-specific DNA-methyltransferase (adenine-specific) activity"/>
    <property type="evidence" value="ECO:0007669"/>
    <property type="project" value="UniProtKB-EC"/>
</dbReference>
<keyword evidence="3" id="KW-0808">Transferase</keyword>
<evidence type="ECO:0000256" key="2">
    <source>
        <dbReference type="ARBA" id="ARBA00022603"/>
    </source>
</evidence>